<dbReference type="AlphaFoldDB" id="A0AAV1D783"/>
<sequence length="90" mass="10128">MSYFRRAWLAGSVAVLNSHSDQGLNKLKFPAQRGLQNNKKRFFAGILAGMLGSDVEGGCYVRRSGDDQRNTKRTDESLRQVMYLNCWGPS</sequence>
<proteinExistence type="predicted"/>
<accession>A0AAV1D783</accession>
<evidence type="ECO:0000313" key="1">
    <source>
        <dbReference type="EMBL" id="CAI9102507.1"/>
    </source>
</evidence>
<organism evidence="1 2">
    <name type="scientific">Oldenlandia corymbosa var. corymbosa</name>
    <dbReference type="NCBI Taxonomy" id="529605"/>
    <lineage>
        <taxon>Eukaryota</taxon>
        <taxon>Viridiplantae</taxon>
        <taxon>Streptophyta</taxon>
        <taxon>Embryophyta</taxon>
        <taxon>Tracheophyta</taxon>
        <taxon>Spermatophyta</taxon>
        <taxon>Magnoliopsida</taxon>
        <taxon>eudicotyledons</taxon>
        <taxon>Gunneridae</taxon>
        <taxon>Pentapetalae</taxon>
        <taxon>asterids</taxon>
        <taxon>lamiids</taxon>
        <taxon>Gentianales</taxon>
        <taxon>Rubiaceae</taxon>
        <taxon>Rubioideae</taxon>
        <taxon>Spermacoceae</taxon>
        <taxon>Hedyotis-Oldenlandia complex</taxon>
        <taxon>Oldenlandia</taxon>
    </lineage>
</organism>
<evidence type="ECO:0000313" key="2">
    <source>
        <dbReference type="Proteomes" id="UP001161247"/>
    </source>
</evidence>
<reference evidence="1" key="1">
    <citation type="submission" date="2023-03" db="EMBL/GenBank/DDBJ databases">
        <authorList>
            <person name="Julca I."/>
        </authorList>
    </citation>
    <scope>NUCLEOTIDE SEQUENCE</scope>
</reference>
<dbReference type="Proteomes" id="UP001161247">
    <property type="component" value="Chromosome 4"/>
</dbReference>
<name>A0AAV1D783_OLDCO</name>
<gene>
    <name evidence="1" type="ORF">OLC1_LOCUS11847</name>
</gene>
<dbReference type="PANTHER" id="PTHR33090">
    <property type="entry name" value="DUF3774 DOMAIN PROTEIN-RELATED"/>
    <property type="match status" value="1"/>
</dbReference>
<protein>
    <submittedName>
        <fullName evidence="1">OLC1v1000788C1</fullName>
    </submittedName>
</protein>
<keyword evidence="2" id="KW-1185">Reference proteome</keyword>
<dbReference type="EMBL" id="OX459121">
    <property type="protein sequence ID" value="CAI9102507.1"/>
    <property type="molecule type" value="Genomic_DNA"/>
</dbReference>
<dbReference type="InterPro" id="IPR022251">
    <property type="entry name" value="DUF3774_wound-induced"/>
</dbReference>
<dbReference type="Pfam" id="PF12609">
    <property type="entry name" value="DUF3774"/>
    <property type="match status" value="1"/>
</dbReference>